<dbReference type="EMBL" id="JAIXNE010000007">
    <property type="protein sequence ID" value="MCA6078746.1"/>
    <property type="molecule type" value="Genomic_DNA"/>
</dbReference>
<dbReference type="AlphaFoldDB" id="A0A9X1HW50"/>
<dbReference type="PROSITE" id="PS51257">
    <property type="entry name" value="PROKAR_LIPOPROTEIN"/>
    <property type="match status" value="1"/>
</dbReference>
<organism evidence="1 2">
    <name type="scientific">Fulvivirga sedimenti</name>
    <dbReference type="NCBI Taxonomy" id="2879465"/>
    <lineage>
        <taxon>Bacteria</taxon>
        <taxon>Pseudomonadati</taxon>
        <taxon>Bacteroidota</taxon>
        <taxon>Cytophagia</taxon>
        <taxon>Cytophagales</taxon>
        <taxon>Fulvivirgaceae</taxon>
        <taxon>Fulvivirga</taxon>
    </lineage>
</organism>
<name>A0A9X1HW50_9BACT</name>
<proteinExistence type="predicted"/>
<protein>
    <recommendedName>
        <fullName evidence="3">Alpha/beta hydrolase</fullName>
    </recommendedName>
</protein>
<evidence type="ECO:0008006" key="3">
    <source>
        <dbReference type="Google" id="ProtNLM"/>
    </source>
</evidence>
<dbReference type="PANTHER" id="PTHR48098:SF6">
    <property type="entry name" value="FERRI-BACILLIBACTIN ESTERASE BESA"/>
    <property type="match status" value="1"/>
</dbReference>
<dbReference type="InterPro" id="IPR000801">
    <property type="entry name" value="Esterase-like"/>
</dbReference>
<keyword evidence="2" id="KW-1185">Reference proteome</keyword>
<dbReference type="InterPro" id="IPR050583">
    <property type="entry name" value="Mycobacterial_A85_antigen"/>
</dbReference>
<gene>
    <name evidence="1" type="ORF">LDX50_27980</name>
</gene>
<dbReference type="Proteomes" id="UP001139409">
    <property type="component" value="Unassembled WGS sequence"/>
</dbReference>
<dbReference type="SUPFAM" id="SSF53474">
    <property type="entry name" value="alpha/beta-Hydrolases"/>
    <property type="match status" value="1"/>
</dbReference>
<dbReference type="RefSeq" id="WP_225699607.1">
    <property type="nucleotide sequence ID" value="NZ_JAIXNE010000007.1"/>
</dbReference>
<reference evidence="1" key="1">
    <citation type="submission" date="2021-09" db="EMBL/GenBank/DDBJ databases">
        <title>Fulvivirga sp. isolated from coastal sediment.</title>
        <authorList>
            <person name="Yu H."/>
        </authorList>
    </citation>
    <scope>NUCLEOTIDE SEQUENCE</scope>
    <source>
        <strain evidence="1">1062</strain>
    </source>
</reference>
<evidence type="ECO:0000313" key="1">
    <source>
        <dbReference type="EMBL" id="MCA6078746.1"/>
    </source>
</evidence>
<dbReference type="PANTHER" id="PTHR48098">
    <property type="entry name" value="ENTEROCHELIN ESTERASE-RELATED"/>
    <property type="match status" value="1"/>
</dbReference>
<sequence length="313" mass="35919">MNVKKKQHSWRKYLFLCLTIVFVACGGSEEEVCVEKTWYADVDNDGLGNPDVSKTACSQPLGYVDNNNDDNDNPAPVAQRLETQINSSFIGENYPLRIFLPVDYETKNLPVLYVLDGKTYFDDVIKWQGEIELEAIIVGVGDHLFNEEFDFRRRDFLPDFAYNGEKGGHIDFYNFLTKELIPFIDENYENDHSKRSLIGHHAAGLFTNFALLYGADEEQIFHGYLSINAEILNFFILIDLAENLSVGPDSDIFLHHSQVSSSMKAEWFNDLLIEHNYPWLQIDLMTIEDENSDAFNPTVVEPSVKRGLQFIYD</sequence>
<comment type="caution">
    <text evidence="1">The sequence shown here is derived from an EMBL/GenBank/DDBJ whole genome shotgun (WGS) entry which is preliminary data.</text>
</comment>
<accession>A0A9X1HW50</accession>
<dbReference type="Gene3D" id="3.40.50.1820">
    <property type="entry name" value="alpha/beta hydrolase"/>
    <property type="match status" value="1"/>
</dbReference>
<evidence type="ECO:0000313" key="2">
    <source>
        <dbReference type="Proteomes" id="UP001139409"/>
    </source>
</evidence>
<dbReference type="InterPro" id="IPR029058">
    <property type="entry name" value="AB_hydrolase_fold"/>
</dbReference>
<dbReference type="Pfam" id="PF00756">
    <property type="entry name" value="Esterase"/>
    <property type="match status" value="1"/>
</dbReference>